<organism evidence="1 2">
    <name type="scientific">Phaseolus coccineus</name>
    <name type="common">Scarlet runner bean</name>
    <name type="synonym">Phaseolus multiflorus</name>
    <dbReference type="NCBI Taxonomy" id="3886"/>
    <lineage>
        <taxon>Eukaryota</taxon>
        <taxon>Viridiplantae</taxon>
        <taxon>Streptophyta</taxon>
        <taxon>Embryophyta</taxon>
        <taxon>Tracheophyta</taxon>
        <taxon>Spermatophyta</taxon>
        <taxon>Magnoliopsida</taxon>
        <taxon>eudicotyledons</taxon>
        <taxon>Gunneridae</taxon>
        <taxon>Pentapetalae</taxon>
        <taxon>rosids</taxon>
        <taxon>fabids</taxon>
        <taxon>Fabales</taxon>
        <taxon>Fabaceae</taxon>
        <taxon>Papilionoideae</taxon>
        <taxon>50 kb inversion clade</taxon>
        <taxon>NPAAA clade</taxon>
        <taxon>indigoferoid/millettioid clade</taxon>
        <taxon>Phaseoleae</taxon>
        <taxon>Phaseolus</taxon>
    </lineage>
</organism>
<protein>
    <submittedName>
        <fullName evidence="1">Uncharacterized protein</fullName>
    </submittedName>
</protein>
<dbReference type="AlphaFoldDB" id="A0AAN9RMK1"/>
<sequence length="134" mass="15838">MLPVSRIKLSIEKCSLLQRRCQRKDRQIWVKICHMPDWLGETAPFHGFKFNFEYDLNSLNFTWKPFHRACLQEIVIYCTLAAELQGQMVEEVRTRSEMAECSNKEKGEKGNKIDPLHCLQLHLKNFIVSYFTSQ</sequence>
<evidence type="ECO:0000313" key="1">
    <source>
        <dbReference type="EMBL" id="KAK7382325.1"/>
    </source>
</evidence>
<comment type="caution">
    <text evidence="1">The sequence shown here is derived from an EMBL/GenBank/DDBJ whole genome shotgun (WGS) entry which is preliminary data.</text>
</comment>
<dbReference type="EMBL" id="JAYMYR010000001">
    <property type="protein sequence ID" value="KAK7382325.1"/>
    <property type="molecule type" value="Genomic_DNA"/>
</dbReference>
<accession>A0AAN9RMK1</accession>
<dbReference type="Proteomes" id="UP001374584">
    <property type="component" value="Unassembled WGS sequence"/>
</dbReference>
<name>A0AAN9RMK1_PHACN</name>
<proteinExistence type="predicted"/>
<evidence type="ECO:0000313" key="2">
    <source>
        <dbReference type="Proteomes" id="UP001374584"/>
    </source>
</evidence>
<gene>
    <name evidence="1" type="ORF">VNO80_01176</name>
</gene>
<keyword evidence="2" id="KW-1185">Reference proteome</keyword>
<reference evidence="1 2" key="1">
    <citation type="submission" date="2024-01" db="EMBL/GenBank/DDBJ databases">
        <title>The genomes of 5 underutilized Papilionoideae crops provide insights into root nodulation and disease resistanc.</title>
        <authorList>
            <person name="Jiang F."/>
        </authorList>
    </citation>
    <scope>NUCLEOTIDE SEQUENCE [LARGE SCALE GENOMIC DNA]</scope>
    <source>
        <strain evidence="1">JINMINGXINNONG_FW02</strain>
        <tissue evidence="1">Leaves</tissue>
    </source>
</reference>